<keyword evidence="1" id="KW-0677">Repeat</keyword>
<dbReference type="Pfam" id="PF00005">
    <property type="entry name" value="ABC_tran"/>
    <property type="match status" value="2"/>
</dbReference>
<evidence type="ECO:0000256" key="4">
    <source>
        <dbReference type="SAM" id="MobiDB-lite"/>
    </source>
</evidence>
<dbReference type="InterPro" id="IPR027417">
    <property type="entry name" value="P-loop_NTPase"/>
</dbReference>
<evidence type="ECO:0000256" key="3">
    <source>
        <dbReference type="ARBA" id="ARBA00022840"/>
    </source>
</evidence>
<keyword evidence="7" id="KW-1185">Reference proteome</keyword>
<dbReference type="PROSITE" id="PS00211">
    <property type="entry name" value="ABC_TRANSPORTER_1"/>
    <property type="match status" value="1"/>
</dbReference>
<dbReference type="Gene3D" id="3.40.50.300">
    <property type="entry name" value="P-loop containing nucleotide triphosphate hydrolases"/>
    <property type="match status" value="2"/>
</dbReference>
<dbReference type="SMART" id="SM00382">
    <property type="entry name" value="AAA"/>
    <property type="match status" value="2"/>
</dbReference>
<protein>
    <submittedName>
        <fullName evidence="6">ABC-F family ATP-binding cassette domain-containing protein</fullName>
    </submittedName>
</protein>
<dbReference type="Proteomes" id="UP000546031">
    <property type="component" value="Unassembled WGS sequence"/>
</dbReference>
<dbReference type="EMBL" id="JABWTA010000001">
    <property type="protein sequence ID" value="NVE93857.1"/>
    <property type="molecule type" value="Genomic_DNA"/>
</dbReference>
<sequence length="527" mass="57295">MSHVLLDRVVLAASDGSVLVPEITATIAHETVGLVGRNGCGKTTLMRTIAGDIAPMSGSINLDGIPALMHQRPFPEGTSVAQALGVEAQLEIQNRFESGSPLEADFDAVDWNVSSQLNQAMSVCGLEALDLTRKVEQLSGGERNRLKTAALLIRQPDILLLDEPTNDLDTDGRAFVYSLLESWDGPVFVATHDRDLLENVDRIIELSPLGTFCVSGGWDVFEEAREAERERANQAFEKARADVASAQRARQASVEKQQSRDRQGRQSAMRRDHSRLEINAKKERAQATLARNRAVGGDRLEHAARAQEKAASDVAKVTPIRIELPLSHLSASRVVLKAKGLCAKAAGRQLFGPLDFTIIGPERILICGPNGSGKSTLARFLSGMDNPAIGSVEIDKASVGFLDQHLELLHPEETALQAMQRLNEALDPNALHAALARFGFRSVWGDRIVASLSGGEKVRLALACLFSGETAPYALVLDEPTNHLDIASVEMLEEALSSYDGAIICITHDQRFRQNLRPHRILDLGNL</sequence>
<dbReference type="CDD" id="cd03221">
    <property type="entry name" value="ABCF_EF-3"/>
    <property type="match status" value="1"/>
</dbReference>
<accession>A0A850H3X0</accession>
<organism evidence="6 7">
    <name type="scientific">Altererythrobacter lutimaris</name>
    <dbReference type="NCBI Taxonomy" id="2743979"/>
    <lineage>
        <taxon>Bacteria</taxon>
        <taxon>Pseudomonadati</taxon>
        <taxon>Pseudomonadota</taxon>
        <taxon>Alphaproteobacteria</taxon>
        <taxon>Sphingomonadales</taxon>
        <taxon>Erythrobacteraceae</taxon>
        <taxon>Altererythrobacter</taxon>
    </lineage>
</organism>
<proteinExistence type="predicted"/>
<feature type="domain" description="ABC transporter" evidence="5">
    <location>
        <begin position="4"/>
        <end position="234"/>
    </location>
</feature>
<evidence type="ECO:0000313" key="7">
    <source>
        <dbReference type="Proteomes" id="UP000546031"/>
    </source>
</evidence>
<evidence type="ECO:0000256" key="2">
    <source>
        <dbReference type="ARBA" id="ARBA00022741"/>
    </source>
</evidence>
<dbReference type="PANTHER" id="PTHR19211:SF6">
    <property type="entry name" value="BLL7188 PROTEIN"/>
    <property type="match status" value="1"/>
</dbReference>
<keyword evidence="3 6" id="KW-0067">ATP-binding</keyword>
<reference evidence="6 7" key="1">
    <citation type="submission" date="2020-06" db="EMBL/GenBank/DDBJ databases">
        <title>Altererythrobacter lutimaris sp. nov., a marine bacterium isolated from a tidal flat.</title>
        <authorList>
            <person name="Kim D."/>
            <person name="Yoo Y."/>
            <person name="Kim J.-J."/>
        </authorList>
    </citation>
    <scope>NUCLEOTIDE SEQUENCE [LARGE SCALE GENOMIC DNA]</scope>
    <source>
        <strain evidence="6 7">JGD-16</strain>
    </source>
</reference>
<evidence type="ECO:0000313" key="6">
    <source>
        <dbReference type="EMBL" id="NVE93857.1"/>
    </source>
</evidence>
<dbReference type="AlphaFoldDB" id="A0A850H3X0"/>
<evidence type="ECO:0000256" key="1">
    <source>
        <dbReference type="ARBA" id="ARBA00022737"/>
    </source>
</evidence>
<dbReference type="SUPFAM" id="SSF52540">
    <property type="entry name" value="P-loop containing nucleoside triphosphate hydrolases"/>
    <property type="match status" value="2"/>
</dbReference>
<gene>
    <name evidence="6" type="ORF">HUO12_02990</name>
</gene>
<dbReference type="PANTHER" id="PTHR19211">
    <property type="entry name" value="ATP-BINDING TRANSPORT PROTEIN-RELATED"/>
    <property type="match status" value="1"/>
</dbReference>
<feature type="compositionally biased region" description="Basic and acidic residues" evidence="4">
    <location>
        <begin position="257"/>
        <end position="274"/>
    </location>
</feature>
<dbReference type="GO" id="GO:0016887">
    <property type="term" value="F:ATP hydrolysis activity"/>
    <property type="evidence" value="ECO:0007669"/>
    <property type="project" value="InterPro"/>
</dbReference>
<feature type="region of interest" description="Disordered" evidence="4">
    <location>
        <begin position="247"/>
        <end position="274"/>
    </location>
</feature>
<dbReference type="PROSITE" id="PS50893">
    <property type="entry name" value="ABC_TRANSPORTER_2"/>
    <property type="match status" value="1"/>
</dbReference>
<dbReference type="InterPro" id="IPR017871">
    <property type="entry name" value="ABC_transporter-like_CS"/>
</dbReference>
<evidence type="ECO:0000259" key="5">
    <source>
        <dbReference type="PROSITE" id="PS50893"/>
    </source>
</evidence>
<dbReference type="GO" id="GO:0005524">
    <property type="term" value="F:ATP binding"/>
    <property type="evidence" value="ECO:0007669"/>
    <property type="project" value="UniProtKB-KW"/>
</dbReference>
<dbReference type="InterPro" id="IPR050611">
    <property type="entry name" value="ABCF"/>
</dbReference>
<keyword evidence="2" id="KW-0547">Nucleotide-binding</keyword>
<dbReference type="InterPro" id="IPR003593">
    <property type="entry name" value="AAA+_ATPase"/>
</dbReference>
<dbReference type="InterPro" id="IPR003439">
    <property type="entry name" value="ABC_transporter-like_ATP-bd"/>
</dbReference>
<name>A0A850H3X0_9SPHN</name>
<comment type="caution">
    <text evidence="6">The sequence shown here is derived from an EMBL/GenBank/DDBJ whole genome shotgun (WGS) entry which is preliminary data.</text>
</comment>
<dbReference type="RefSeq" id="WP_176272194.1">
    <property type="nucleotide sequence ID" value="NZ_JABWTA010000001.1"/>
</dbReference>